<dbReference type="InterPro" id="IPR000719">
    <property type="entry name" value="Prot_kinase_dom"/>
</dbReference>
<dbReference type="PROSITE" id="PS00108">
    <property type="entry name" value="PROTEIN_KINASE_ST"/>
    <property type="match status" value="1"/>
</dbReference>
<dbReference type="InterPro" id="IPR045269">
    <property type="entry name" value="Atg1-like"/>
</dbReference>
<feature type="domain" description="Protein kinase" evidence="5">
    <location>
        <begin position="6"/>
        <end position="268"/>
    </location>
</feature>
<evidence type="ECO:0000313" key="6">
    <source>
        <dbReference type="EMBL" id="MBM6807342.1"/>
    </source>
</evidence>
<keyword evidence="3 6" id="KW-0418">Kinase</keyword>
<dbReference type="RefSeq" id="WP_204501256.1">
    <property type="nucleotide sequence ID" value="NZ_JACJKJ010000022.1"/>
</dbReference>
<protein>
    <submittedName>
        <fullName evidence="6">Serine/threonine protein kinase</fullName>
    </submittedName>
</protein>
<dbReference type="PROSITE" id="PS50011">
    <property type="entry name" value="PROTEIN_KINASE_DOM"/>
    <property type="match status" value="1"/>
</dbReference>
<reference evidence="6 7" key="1">
    <citation type="journal article" date="2021" name="Sci. Rep.">
        <title>The distribution of antibiotic resistance genes in chicken gut microbiota commensals.</title>
        <authorList>
            <person name="Juricova H."/>
            <person name="Matiasovicova J."/>
            <person name="Kubasova T."/>
            <person name="Cejkova D."/>
            <person name="Rychlik I."/>
        </authorList>
    </citation>
    <scope>NUCLEOTIDE SEQUENCE [LARGE SCALE GENOMIC DNA]</scope>
    <source>
        <strain evidence="6 7">An768</strain>
    </source>
</reference>
<evidence type="ECO:0000259" key="5">
    <source>
        <dbReference type="PROSITE" id="PS50011"/>
    </source>
</evidence>
<comment type="caution">
    <text evidence="6">The sequence shown here is derived from an EMBL/GenBank/DDBJ whole genome shotgun (WGS) entry which is preliminary data.</text>
</comment>
<dbReference type="PANTHER" id="PTHR24348:SF22">
    <property type="entry name" value="NON-SPECIFIC SERINE_THREONINE PROTEIN KINASE"/>
    <property type="match status" value="1"/>
</dbReference>
<dbReference type="SUPFAM" id="SSF56112">
    <property type="entry name" value="Protein kinase-like (PK-like)"/>
    <property type="match status" value="1"/>
</dbReference>
<dbReference type="SMART" id="SM00220">
    <property type="entry name" value="S_TKc"/>
    <property type="match status" value="1"/>
</dbReference>
<keyword evidence="6" id="KW-0723">Serine/threonine-protein kinase</keyword>
<evidence type="ECO:0000256" key="1">
    <source>
        <dbReference type="ARBA" id="ARBA00022679"/>
    </source>
</evidence>
<evidence type="ECO:0000256" key="3">
    <source>
        <dbReference type="ARBA" id="ARBA00022777"/>
    </source>
</evidence>
<accession>A0ABS2FAN8</accession>
<keyword evidence="1" id="KW-0808">Transferase</keyword>
<dbReference type="Gene3D" id="1.10.510.10">
    <property type="entry name" value="Transferase(Phosphotransferase) domain 1"/>
    <property type="match status" value="1"/>
</dbReference>
<dbReference type="Pfam" id="PF00069">
    <property type="entry name" value="Pkinase"/>
    <property type="match status" value="1"/>
</dbReference>
<sequence>MERNEFNIINKIAEGGQKIVYFAESKTDPSLKVVVKDAKISSMVSLQRIMREINFLSGLNSCYFPKNYGSNFDMTTMTITVIEEYIEGSTLRNVMSNYQSWDEIKKFLNELINALEVVWDNNVVHRDLKPENIIIRPDGTPCIIDFGIARFLDMESITNTLQQMGPCTPLYASPEQLRNDKNSIDIRTDFYAIGIIILELYLQKYPFAPDIVGGGLLYDNLIQGRYALSTADKPKDSRIASVVERLLQVQPYMRPRTISQFRNLINTI</sequence>
<gene>
    <name evidence="6" type="ORF">H6A24_12685</name>
</gene>
<dbReference type="InterPro" id="IPR008271">
    <property type="entry name" value="Ser/Thr_kinase_AS"/>
</dbReference>
<dbReference type="PANTHER" id="PTHR24348">
    <property type="entry name" value="SERINE/THREONINE-PROTEIN KINASE UNC-51-RELATED"/>
    <property type="match status" value="1"/>
</dbReference>
<evidence type="ECO:0000256" key="4">
    <source>
        <dbReference type="ARBA" id="ARBA00022840"/>
    </source>
</evidence>
<dbReference type="InterPro" id="IPR011009">
    <property type="entry name" value="Kinase-like_dom_sf"/>
</dbReference>
<dbReference type="GO" id="GO:0004674">
    <property type="term" value="F:protein serine/threonine kinase activity"/>
    <property type="evidence" value="ECO:0007669"/>
    <property type="project" value="UniProtKB-KW"/>
</dbReference>
<keyword evidence="7" id="KW-1185">Reference proteome</keyword>
<dbReference type="Proteomes" id="UP000782117">
    <property type="component" value="Unassembled WGS sequence"/>
</dbReference>
<organism evidence="6 7">
    <name type="scientific">Bacteroides caecicola</name>
    <dbReference type="NCBI Taxonomy" id="1462569"/>
    <lineage>
        <taxon>Bacteria</taxon>
        <taxon>Pseudomonadati</taxon>
        <taxon>Bacteroidota</taxon>
        <taxon>Bacteroidia</taxon>
        <taxon>Bacteroidales</taxon>
        <taxon>Bacteroidaceae</taxon>
        <taxon>Bacteroides</taxon>
    </lineage>
</organism>
<name>A0ABS2FAN8_9BACE</name>
<keyword evidence="2" id="KW-0547">Nucleotide-binding</keyword>
<evidence type="ECO:0000256" key="2">
    <source>
        <dbReference type="ARBA" id="ARBA00022741"/>
    </source>
</evidence>
<proteinExistence type="predicted"/>
<keyword evidence="4" id="KW-0067">ATP-binding</keyword>
<dbReference type="CDD" id="cd14014">
    <property type="entry name" value="STKc_PknB_like"/>
    <property type="match status" value="1"/>
</dbReference>
<evidence type="ECO:0000313" key="7">
    <source>
        <dbReference type="Proteomes" id="UP000782117"/>
    </source>
</evidence>
<dbReference type="EMBL" id="JACJKJ010000022">
    <property type="protein sequence ID" value="MBM6807342.1"/>
    <property type="molecule type" value="Genomic_DNA"/>
</dbReference>